<evidence type="ECO:0000256" key="5">
    <source>
        <dbReference type="SAM" id="MobiDB-lite"/>
    </source>
</evidence>
<dbReference type="InterPro" id="IPR011659">
    <property type="entry name" value="WD40"/>
</dbReference>
<dbReference type="Gene3D" id="3.40.50.1820">
    <property type="entry name" value="alpha/beta hydrolase"/>
    <property type="match status" value="1"/>
</dbReference>
<dbReference type="Pfam" id="PF00326">
    <property type="entry name" value="Peptidase_S9"/>
    <property type="match status" value="1"/>
</dbReference>
<dbReference type="AlphaFoldDB" id="A0A3M2S7G7"/>
<evidence type="ECO:0000256" key="4">
    <source>
        <dbReference type="ARBA" id="ARBA00032829"/>
    </source>
</evidence>
<feature type="domain" description="Peptidase S9 prolyl oligopeptidase catalytic" evidence="6">
    <location>
        <begin position="445"/>
        <end position="671"/>
    </location>
</feature>
<dbReference type="PANTHER" id="PTHR42776">
    <property type="entry name" value="SERINE PEPTIDASE S9 FAMILY MEMBER"/>
    <property type="match status" value="1"/>
</dbReference>
<name>A0A3M2S7G7_9HYPO</name>
<evidence type="ECO:0000256" key="2">
    <source>
        <dbReference type="ARBA" id="ARBA00022801"/>
    </source>
</evidence>
<dbReference type="EMBL" id="NKUJ01000115">
    <property type="protein sequence ID" value="RMJ13172.1"/>
    <property type="molecule type" value="Genomic_DNA"/>
</dbReference>
<organism evidence="7 8">
    <name type="scientific">Fusarium kuroshium</name>
    <dbReference type="NCBI Taxonomy" id="2010991"/>
    <lineage>
        <taxon>Eukaryota</taxon>
        <taxon>Fungi</taxon>
        <taxon>Dikarya</taxon>
        <taxon>Ascomycota</taxon>
        <taxon>Pezizomycotina</taxon>
        <taxon>Sordariomycetes</taxon>
        <taxon>Hypocreomycetidae</taxon>
        <taxon>Hypocreales</taxon>
        <taxon>Nectriaceae</taxon>
        <taxon>Fusarium</taxon>
        <taxon>Fusarium solani species complex</taxon>
    </lineage>
</organism>
<dbReference type="OrthoDB" id="43744at2759"/>
<evidence type="ECO:0000313" key="8">
    <source>
        <dbReference type="Proteomes" id="UP000277212"/>
    </source>
</evidence>
<dbReference type="InterPro" id="IPR001375">
    <property type="entry name" value="Peptidase_S9_cat"/>
</dbReference>
<gene>
    <name evidence="7" type="ORF">CDV36_007187</name>
</gene>
<feature type="compositionally biased region" description="Polar residues" evidence="5">
    <location>
        <begin position="58"/>
        <end position="73"/>
    </location>
</feature>
<dbReference type="InterPro" id="IPR011042">
    <property type="entry name" value="6-blade_b-propeller_TolB-like"/>
</dbReference>
<dbReference type="PANTHER" id="PTHR42776:SF27">
    <property type="entry name" value="DIPEPTIDYL PEPTIDASE FAMILY MEMBER 6"/>
    <property type="match status" value="1"/>
</dbReference>
<evidence type="ECO:0000256" key="1">
    <source>
        <dbReference type="ARBA" id="ARBA00010040"/>
    </source>
</evidence>
<dbReference type="Proteomes" id="UP000277212">
    <property type="component" value="Unassembled WGS sequence"/>
</dbReference>
<keyword evidence="3" id="KW-0720">Serine protease</keyword>
<sequence>MAPSGDASAFDKELAEAISDLEIPFHIIISPDGQKVLYKTATTSRKGKNSVSTLWLASTKEPGSSRQLTSGQSLEGDPAWHPNGNQVAFISDRAKPGESSAIYMLRLDGGDAVPITPSDNVQGIEWFAFSPDGETIAYLSADEKTEELKEKEEKEETDPDVWGERWEHARLRLVNVASKETKTLVGGDRHIGELDWSPDGKSVAFFSIANPHIEEALLTGTTISTINVETGEVRDLCKVPNELNYLTWAPDGSIYFTTGTPDNRDTGGPAVYTVDPTAAEPKHVKIACGEHDHASGIAVAGGKLLVNRAVRFHNVISELGGKDLFQKDTEIWTWDVHINPETGTPILATCLSDIDTPYEVFIVEDGKEDIKLSNHGKALEGRSFGSCSELTCPSADGEVELDALYFTPTSKTTENGTPSEPLPTFVLIHGGPTSRDCNTFDGTCYSWAPYILSKGYGVLLPQYRGSTGRGEKFASYSMGGQGKYDYADVISITDNAIKKGFANPKKLIVGGWSQGGLITYICSVRNGLHGLGWRFNAAIAGAGVCDIESNAMTSDLGSTYERELAGGYSIWMLDRDDTRNRQGSALWEVAGAVKQSHESGEPVIPPMLILHGDKDDRCPFTQAEGFRRALRYHGLPCEFVAYPGEGHGIEARRFRLDMFERVGRWCDTYIGPGAEEKLATTVDEKLKV</sequence>
<dbReference type="STRING" id="2010991.A0A3M2S7G7"/>
<dbReference type="GO" id="GO:0004252">
    <property type="term" value="F:serine-type endopeptidase activity"/>
    <property type="evidence" value="ECO:0007669"/>
    <property type="project" value="TreeGrafter"/>
</dbReference>
<keyword evidence="2" id="KW-0378">Hydrolase</keyword>
<dbReference type="InterPro" id="IPR029058">
    <property type="entry name" value="AB_hydrolase_fold"/>
</dbReference>
<proteinExistence type="inferred from homology"/>
<comment type="caution">
    <text evidence="7">The sequence shown here is derived from an EMBL/GenBank/DDBJ whole genome shotgun (WGS) entry which is preliminary data.</text>
</comment>
<comment type="similarity">
    <text evidence="1">Belongs to the peptidase S9C family.</text>
</comment>
<evidence type="ECO:0000259" key="6">
    <source>
        <dbReference type="Pfam" id="PF00326"/>
    </source>
</evidence>
<evidence type="ECO:0000313" key="7">
    <source>
        <dbReference type="EMBL" id="RMJ13172.1"/>
    </source>
</evidence>
<feature type="region of interest" description="Disordered" evidence="5">
    <location>
        <begin position="58"/>
        <end position="83"/>
    </location>
</feature>
<reference evidence="7 8" key="1">
    <citation type="submission" date="2017-06" db="EMBL/GenBank/DDBJ databases">
        <title>Comparative genomic analysis of Ambrosia Fusariam Clade fungi.</title>
        <authorList>
            <person name="Stajich J.E."/>
            <person name="Carrillo J."/>
            <person name="Kijimoto T."/>
            <person name="Eskalen A."/>
            <person name="O'Donnell K."/>
            <person name="Kasson M."/>
        </authorList>
    </citation>
    <scope>NUCLEOTIDE SEQUENCE [LARGE SCALE GENOMIC DNA]</scope>
    <source>
        <strain evidence="7">UCR3666</strain>
    </source>
</reference>
<dbReference type="SUPFAM" id="SSF53474">
    <property type="entry name" value="alpha/beta-Hydrolases"/>
    <property type="match status" value="1"/>
</dbReference>
<dbReference type="GO" id="GO:0006508">
    <property type="term" value="P:proteolysis"/>
    <property type="evidence" value="ECO:0007669"/>
    <property type="project" value="InterPro"/>
</dbReference>
<keyword evidence="3" id="KW-0645">Protease</keyword>
<dbReference type="Pfam" id="PF07676">
    <property type="entry name" value="PD40"/>
    <property type="match status" value="3"/>
</dbReference>
<evidence type="ECO:0000256" key="3">
    <source>
        <dbReference type="ARBA" id="ARBA00022825"/>
    </source>
</evidence>
<accession>A0A3M2S7G7</accession>
<dbReference type="Gene3D" id="2.120.10.30">
    <property type="entry name" value="TolB, C-terminal domain"/>
    <property type="match status" value="2"/>
</dbReference>
<protein>
    <recommendedName>
        <fullName evidence="4">Dipeptidyl-peptidase V</fullName>
    </recommendedName>
</protein>
<dbReference type="SUPFAM" id="SSF82171">
    <property type="entry name" value="DPP6 N-terminal domain-like"/>
    <property type="match status" value="1"/>
</dbReference>
<keyword evidence="8" id="KW-1185">Reference proteome</keyword>